<keyword evidence="1" id="KW-0732">Signal</keyword>
<dbReference type="AlphaFoldDB" id="A0A2N9LHQ1"/>
<reference evidence="3" key="1">
    <citation type="submission" date="2018-02" db="EMBL/GenBank/DDBJ databases">
        <authorList>
            <person name="Hausmann B."/>
        </authorList>
    </citation>
    <scope>NUCLEOTIDE SEQUENCE [LARGE SCALE GENOMIC DNA]</scope>
    <source>
        <strain evidence="3">Peat soil MAG SbA5</strain>
    </source>
</reference>
<proteinExistence type="predicted"/>
<feature type="signal peptide" evidence="1">
    <location>
        <begin position="1"/>
        <end position="19"/>
    </location>
</feature>
<dbReference type="Proteomes" id="UP000239735">
    <property type="component" value="Unassembled WGS sequence"/>
</dbReference>
<feature type="chain" id="PRO_5014789718" description="DUF1579 domain-containing protein" evidence="1">
    <location>
        <begin position="20"/>
        <end position="209"/>
    </location>
</feature>
<name>A0A2N9LHQ1_9BACT</name>
<gene>
    <name evidence="2" type="ORF">SBA5_360036</name>
</gene>
<evidence type="ECO:0008006" key="4">
    <source>
        <dbReference type="Google" id="ProtNLM"/>
    </source>
</evidence>
<sequence>MKRFLLPLILISLPYLAWSAPKPQASVAPSANGADSTSSSTSNDLRAASTEMLSVIQSLSGRWAVEVIFEPSPDAPNGAQGKGEEFWHAGAQGLTLIDEENIRVAPLDVHLLGLLWWDSATKQFHGMECVNQNPHACDPKAALNDVTITWDGKQLTIDQIQTSPTGKKSQWHETYSNITPTSFLQVGESGEIGGPFKKVVTLRGTRIDR</sequence>
<evidence type="ECO:0000313" key="3">
    <source>
        <dbReference type="Proteomes" id="UP000239735"/>
    </source>
</evidence>
<dbReference type="EMBL" id="OKRB01000093">
    <property type="protein sequence ID" value="SPE22799.1"/>
    <property type="molecule type" value="Genomic_DNA"/>
</dbReference>
<evidence type="ECO:0000256" key="1">
    <source>
        <dbReference type="SAM" id="SignalP"/>
    </source>
</evidence>
<organism evidence="2 3">
    <name type="scientific">Candidatus Sulfuritelmatomonas gaucii</name>
    <dbReference type="NCBI Taxonomy" id="2043161"/>
    <lineage>
        <taxon>Bacteria</taxon>
        <taxon>Pseudomonadati</taxon>
        <taxon>Acidobacteriota</taxon>
        <taxon>Terriglobia</taxon>
        <taxon>Terriglobales</taxon>
        <taxon>Acidobacteriaceae</taxon>
        <taxon>Candidatus Sulfuritelmatomonas</taxon>
    </lineage>
</organism>
<evidence type="ECO:0000313" key="2">
    <source>
        <dbReference type="EMBL" id="SPE22799.1"/>
    </source>
</evidence>
<accession>A0A2N9LHQ1</accession>
<protein>
    <recommendedName>
        <fullName evidence="4">DUF1579 domain-containing protein</fullName>
    </recommendedName>
</protein>